<dbReference type="InterPro" id="IPR036869">
    <property type="entry name" value="J_dom_sf"/>
</dbReference>
<dbReference type="CDD" id="cd06257">
    <property type="entry name" value="DnaJ"/>
    <property type="match status" value="1"/>
</dbReference>
<proteinExistence type="predicted"/>
<evidence type="ECO:0000256" key="1">
    <source>
        <dbReference type="ARBA" id="ARBA00023186"/>
    </source>
</evidence>
<feature type="region of interest" description="Disordered" evidence="2">
    <location>
        <begin position="134"/>
        <end position="153"/>
    </location>
</feature>
<dbReference type="RefSeq" id="WP_155450756.1">
    <property type="nucleotide sequence ID" value="NZ_WNKT01000033.1"/>
</dbReference>
<accession>A0A6N8EF91</accession>
<dbReference type="InterPro" id="IPR001623">
    <property type="entry name" value="DnaJ_domain"/>
</dbReference>
<evidence type="ECO:0000313" key="4">
    <source>
        <dbReference type="EMBL" id="MTW22190.1"/>
    </source>
</evidence>
<sequence>MSLSWTHQIAKSLASGRPSLALELHLDALLVWLSNPDNPRAAELEQAIGRQRLARTEASATAYRLLDQWLFASDDPPAPETLGLDPSTSATLAKQRYRRLVQVYHPDRHPERTDWATHRTEQINRAFAAFQRGERGTTRVGAHKTSRHSASGSTARRAWRLPPVWLPEALRDVVAPAWVWTHARLTALTPLQQRLLSIAAIAGVLIFTLALWPEEPPKRAPRIIHHPLGIAPRPVLVDAPAPEIEDPRPMPESLRPLIAQASAPDADASQPDLRPVPSEREDSPREVALVDVPPSDPLDEASTVVPEPETFDREPPDQAPRAILVEPTSAKPEPASAPLDAEDRPSAAPATAPTRQAPPPVKSDPTASSAPRTRIPAATLPDRPTPPTPPAAPLALGAAPAVATAKPTAIASAPIEVRCQAAPEILSRFQNAYQNGALDQLMALYSPLAKENDLATWFAIRQTYAEWFRTTSARRITFEQTQVQPIADSQRCALMAVFQVNYLDQQSRLVTQAGIIELLLEYKGTDWLILRARY</sequence>
<dbReference type="SUPFAM" id="SSF46565">
    <property type="entry name" value="Chaperone J-domain"/>
    <property type="match status" value="1"/>
</dbReference>
<dbReference type="AlphaFoldDB" id="A0A6N8EF91"/>
<dbReference type="Gene3D" id="3.10.450.50">
    <property type="match status" value="1"/>
</dbReference>
<gene>
    <name evidence="4" type="ORF">GJ668_13970</name>
</gene>
<reference evidence="4 5" key="1">
    <citation type="submission" date="2019-11" db="EMBL/GenBank/DDBJ databases">
        <title>Whole-genome sequence of the anaerobic purple sulfur bacterium Allochromatium palmeri DSM 15591.</title>
        <authorList>
            <person name="Kyndt J.A."/>
            <person name="Meyer T.E."/>
        </authorList>
    </citation>
    <scope>NUCLEOTIDE SEQUENCE [LARGE SCALE GENOMIC DNA]</scope>
    <source>
        <strain evidence="4 5">DSM 15591</strain>
    </source>
</reference>
<dbReference type="InterPro" id="IPR032710">
    <property type="entry name" value="NTF2-like_dom_sf"/>
</dbReference>
<dbReference type="Pfam" id="PF00226">
    <property type="entry name" value="DnaJ"/>
    <property type="match status" value="1"/>
</dbReference>
<feature type="compositionally biased region" description="Pro residues" evidence="2">
    <location>
        <begin position="383"/>
        <end position="392"/>
    </location>
</feature>
<evidence type="ECO:0000313" key="5">
    <source>
        <dbReference type="Proteomes" id="UP000434044"/>
    </source>
</evidence>
<evidence type="ECO:0000256" key="2">
    <source>
        <dbReference type="SAM" id="MobiDB-lite"/>
    </source>
</evidence>
<organism evidence="4 5">
    <name type="scientific">Allochromatium palmeri</name>
    <dbReference type="NCBI Taxonomy" id="231048"/>
    <lineage>
        <taxon>Bacteria</taxon>
        <taxon>Pseudomonadati</taxon>
        <taxon>Pseudomonadota</taxon>
        <taxon>Gammaproteobacteria</taxon>
        <taxon>Chromatiales</taxon>
        <taxon>Chromatiaceae</taxon>
        <taxon>Allochromatium</taxon>
    </lineage>
</organism>
<feature type="compositionally biased region" description="Low complexity" evidence="2">
    <location>
        <begin position="346"/>
        <end position="355"/>
    </location>
</feature>
<dbReference type="Proteomes" id="UP000434044">
    <property type="component" value="Unassembled WGS sequence"/>
</dbReference>
<comment type="caution">
    <text evidence="4">The sequence shown here is derived from an EMBL/GenBank/DDBJ whole genome shotgun (WGS) entry which is preliminary data.</text>
</comment>
<feature type="region of interest" description="Disordered" evidence="2">
    <location>
        <begin position="261"/>
        <end position="394"/>
    </location>
</feature>
<dbReference type="OrthoDB" id="5764486at2"/>
<name>A0A6N8EF91_9GAMM</name>
<dbReference type="EMBL" id="WNKT01000033">
    <property type="protein sequence ID" value="MTW22190.1"/>
    <property type="molecule type" value="Genomic_DNA"/>
</dbReference>
<evidence type="ECO:0000259" key="3">
    <source>
        <dbReference type="PROSITE" id="PS50076"/>
    </source>
</evidence>
<keyword evidence="1" id="KW-0143">Chaperone</keyword>
<dbReference type="Gene3D" id="1.10.287.110">
    <property type="entry name" value="DnaJ domain"/>
    <property type="match status" value="1"/>
</dbReference>
<dbReference type="SUPFAM" id="SSF54427">
    <property type="entry name" value="NTF2-like"/>
    <property type="match status" value="1"/>
</dbReference>
<feature type="compositionally biased region" description="Low complexity" evidence="2">
    <location>
        <begin position="261"/>
        <end position="272"/>
    </location>
</feature>
<feature type="domain" description="J" evidence="3">
    <location>
        <begin position="77"/>
        <end position="135"/>
    </location>
</feature>
<protein>
    <submittedName>
        <fullName evidence="4">DnaJ domain-containing protein</fullName>
    </submittedName>
</protein>
<keyword evidence="5" id="KW-1185">Reference proteome</keyword>
<dbReference type="PROSITE" id="PS50076">
    <property type="entry name" value="DNAJ_2"/>
    <property type="match status" value="1"/>
</dbReference>